<proteinExistence type="inferred from homology"/>
<keyword evidence="2" id="KW-0418">Kinase</keyword>
<dbReference type="Proteomes" id="UP000009399">
    <property type="component" value="Chromosome"/>
</dbReference>
<dbReference type="SUPFAM" id="SSF53067">
    <property type="entry name" value="Actin-like ATPase domain"/>
    <property type="match status" value="1"/>
</dbReference>
<dbReference type="InterPro" id="IPR000600">
    <property type="entry name" value="ROK"/>
</dbReference>
<evidence type="ECO:0000313" key="3">
    <source>
        <dbReference type="Proteomes" id="UP000009399"/>
    </source>
</evidence>
<sequence>MNDFLSFSSFNNKLKQEFELSSTDTENFNMIYQSNVEFRNILNSYLKNVAQFLAQVSIYFDLDEVIFGGGISYLSPIFLKKIEEYFYQELSNTPFKTKIKPTQLKNSARLVGVLKLLQANKL</sequence>
<comment type="similarity">
    <text evidence="1">Belongs to the ROK (NagC/XylR) family.</text>
</comment>
<evidence type="ECO:0000313" key="2">
    <source>
        <dbReference type="EMBL" id="AFX74567.1"/>
    </source>
</evidence>
<dbReference type="KEGG" id="mhs:MOS_664"/>
<dbReference type="InterPro" id="IPR043129">
    <property type="entry name" value="ATPase_NBD"/>
</dbReference>
<keyword evidence="2" id="KW-0808">Transferase</keyword>
<accession>A0AAI8AN87</accession>
<protein>
    <submittedName>
        <fullName evidence="2">N-acetylmannosamine kinase</fullName>
    </submittedName>
</protein>
<name>A0AAI8AN87_MESHY</name>
<gene>
    <name evidence="2" type="ORF">MOS_664</name>
</gene>
<dbReference type="AlphaFoldDB" id="A0AAI8AN87"/>
<dbReference type="GO" id="GO:0016301">
    <property type="term" value="F:kinase activity"/>
    <property type="evidence" value="ECO:0007669"/>
    <property type="project" value="UniProtKB-KW"/>
</dbReference>
<evidence type="ECO:0000256" key="1">
    <source>
        <dbReference type="ARBA" id="ARBA00006479"/>
    </source>
</evidence>
<dbReference type="Gene3D" id="3.30.420.40">
    <property type="match status" value="1"/>
</dbReference>
<organism evidence="2 3">
    <name type="scientific">Mesomycoplasma hyorhinis SK76</name>
    <dbReference type="NCBI Taxonomy" id="1118964"/>
    <lineage>
        <taxon>Bacteria</taxon>
        <taxon>Bacillati</taxon>
        <taxon>Mycoplasmatota</taxon>
        <taxon>Mycoplasmoidales</taxon>
        <taxon>Metamycoplasmataceae</taxon>
        <taxon>Mesomycoplasma</taxon>
    </lineage>
</organism>
<dbReference type="Pfam" id="PF00480">
    <property type="entry name" value="ROK"/>
    <property type="match status" value="1"/>
</dbReference>
<dbReference type="EMBL" id="CP003914">
    <property type="protein sequence ID" value="AFX74567.1"/>
    <property type="molecule type" value="Genomic_DNA"/>
</dbReference>
<reference evidence="2 3" key="1">
    <citation type="journal article" date="2013" name="Genome Announc.">
        <title>Complete Genome Sequence of Mycoplasma hyorhinis Strain SK76.</title>
        <authorList>
            <person name="Goodison S."/>
            <person name="Urquidi V."/>
            <person name="Kumar D."/>
            <person name="Reyes L."/>
            <person name="Rosser C.J."/>
        </authorList>
    </citation>
    <scope>NUCLEOTIDE SEQUENCE [LARGE SCALE GENOMIC DNA]</scope>
    <source>
        <strain evidence="2 3">SK76</strain>
    </source>
</reference>